<name>A0A7W6ETY1_9BACT</name>
<proteinExistence type="predicted"/>
<organism evidence="2 3">
    <name type="scientific">Runella defluvii</name>
    <dbReference type="NCBI Taxonomy" id="370973"/>
    <lineage>
        <taxon>Bacteria</taxon>
        <taxon>Pseudomonadati</taxon>
        <taxon>Bacteroidota</taxon>
        <taxon>Cytophagia</taxon>
        <taxon>Cytophagales</taxon>
        <taxon>Spirosomataceae</taxon>
        <taxon>Runella</taxon>
    </lineage>
</organism>
<evidence type="ECO:0000256" key="1">
    <source>
        <dbReference type="SAM" id="SignalP"/>
    </source>
</evidence>
<dbReference type="AlphaFoldDB" id="A0A7W6ETY1"/>
<evidence type="ECO:0008006" key="4">
    <source>
        <dbReference type="Google" id="ProtNLM"/>
    </source>
</evidence>
<dbReference type="PANTHER" id="PTHR42754">
    <property type="entry name" value="ENDOGLUCANASE"/>
    <property type="match status" value="1"/>
</dbReference>
<dbReference type="PANTHER" id="PTHR42754:SF1">
    <property type="entry name" value="LIPOPROTEIN"/>
    <property type="match status" value="1"/>
</dbReference>
<dbReference type="SUPFAM" id="SSF50998">
    <property type="entry name" value="Quinoprotein alcohol dehydrogenase-like"/>
    <property type="match status" value="1"/>
</dbReference>
<keyword evidence="3" id="KW-1185">Reference proteome</keyword>
<comment type="caution">
    <text evidence="2">The sequence shown here is derived from an EMBL/GenBank/DDBJ whole genome shotgun (WGS) entry which is preliminary data.</text>
</comment>
<dbReference type="EMBL" id="JACIBY010000024">
    <property type="protein sequence ID" value="MBB3842027.1"/>
    <property type="molecule type" value="Genomic_DNA"/>
</dbReference>
<keyword evidence="1" id="KW-0732">Signal</keyword>
<feature type="signal peptide" evidence="1">
    <location>
        <begin position="1"/>
        <end position="22"/>
    </location>
</feature>
<sequence>MNPMKKYLFLLFSFFYSHFLLAQAPSIIWDKTIGGNGQDLRPTMITTSDGGFVIVGQSPSDISGDKSEANKGGNDYWVVKLNSNGQKVWDKTIGGNGLEETPTITATSDGGLFIAGTSSSNISGDKSEANKGMRDYWVVKLNSNGQKVWDKTIGGNYSDIVSAIIATNDGGFAVAGSSNSSMGYDKSESSPANEYAYWIVRFNGSGQKLWDKTFAGSRYDIHNVDVAKSIITTSDGGFVIAGTSSSDISGDKSEARKGSDDYWVIKLNSNGQKVWDKTIGGSGADDVTSIITTTDGGFVVVGTSSSSISGDKTEASKGYQDYWIVKLNSNGQKVWDKTIGGSK</sequence>
<dbReference type="RefSeq" id="WP_221225766.1">
    <property type="nucleotide sequence ID" value="NZ_JACIBY010000024.1"/>
</dbReference>
<gene>
    <name evidence="2" type="ORF">FHS57_006056</name>
</gene>
<reference evidence="2 3" key="1">
    <citation type="submission" date="2020-08" db="EMBL/GenBank/DDBJ databases">
        <title>Genomic Encyclopedia of Type Strains, Phase IV (KMG-IV): sequencing the most valuable type-strain genomes for metagenomic binning, comparative biology and taxonomic classification.</title>
        <authorList>
            <person name="Goeker M."/>
        </authorList>
    </citation>
    <scope>NUCLEOTIDE SEQUENCE [LARGE SCALE GENOMIC DNA]</scope>
    <source>
        <strain evidence="2 3">DSM 17976</strain>
    </source>
</reference>
<dbReference type="InterPro" id="IPR011047">
    <property type="entry name" value="Quinoprotein_ADH-like_sf"/>
</dbReference>
<protein>
    <recommendedName>
        <fullName evidence="4">T9SS C-terminal target domain-containing protein</fullName>
    </recommendedName>
</protein>
<evidence type="ECO:0000313" key="2">
    <source>
        <dbReference type="EMBL" id="MBB3842027.1"/>
    </source>
</evidence>
<evidence type="ECO:0000313" key="3">
    <source>
        <dbReference type="Proteomes" id="UP000541352"/>
    </source>
</evidence>
<accession>A0A7W6ETY1</accession>
<feature type="chain" id="PRO_5031323569" description="T9SS C-terminal target domain-containing protein" evidence="1">
    <location>
        <begin position="23"/>
        <end position="343"/>
    </location>
</feature>
<dbReference type="Proteomes" id="UP000541352">
    <property type="component" value="Unassembled WGS sequence"/>
</dbReference>